<accession>A0A7V8V2L9</accession>
<evidence type="ECO:0000313" key="3">
    <source>
        <dbReference type="Proteomes" id="UP000551616"/>
    </source>
</evidence>
<comment type="caution">
    <text evidence="2">The sequence shown here is derived from an EMBL/GenBank/DDBJ whole genome shotgun (WGS) entry which is preliminary data.</text>
</comment>
<gene>
    <name evidence="2" type="ORF">HOV93_09680</name>
</gene>
<dbReference type="EMBL" id="JABRWO010000002">
    <property type="protein sequence ID" value="MBA2113815.1"/>
    <property type="molecule type" value="Genomic_DNA"/>
</dbReference>
<dbReference type="AlphaFoldDB" id="A0A7V8V2L9"/>
<protein>
    <submittedName>
        <fullName evidence="2">Uncharacterized protein</fullName>
    </submittedName>
</protein>
<sequence length="239" mass="25391">MPGANAGPRLITNDLILFNDFAAVDRRQVQERIQLNVLGKESNLTISQQCLASTGVISAGSVECVVGKRPTAKQWKVRIDAATGCHDSAVSSPSPDVMRSGSVADTLGECQGVARSIDNVAKPCLRVQKEHAVLVVPDRAHFIASLGSIATAMGNRPYADEDPDQNDPQKASPRYSPQRSIKSTDVDGNANTMSAELTVNAIRWPVRGDSVEQRGLKQIVVGCDSPRLSDSGGGRDNGS</sequence>
<evidence type="ECO:0000313" key="2">
    <source>
        <dbReference type="EMBL" id="MBA2113815.1"/>
    </source>
</evidence>
<evidence type="ECO:0000256" key="1">
    <source>
        <dbReference type="SAM" id="MobiDB-lite"/>
    </source>
</evidence>
<keyword evidence="3" id="KW-1185">Reference proteome</keyword>
<dbReference type="Proteomes" id="UP000551616">
    <property type="component" value="Unassembled WGS sequence"/>
</dbReference>
<reference evidence="2 3" key="1">
    <citation type="submission" date="2020-05" db="EMBL/GenBank/DDBJ databases">
        <title>Bremerella alba sp. nov., a novel planctomycete isolated from the surface of the macroalga Fucus spiralis.</title>
        <authorList>
            <person name="Godinho O."/>
            <person name="Botelho R."/>
            <person name="Albuquerque L."/>
            <person name="Wiegand S."/>
            <person name="Da Costa M.S."/>
            <person name="Lobo-Da-Cunha A."/>
            <person name="Jogler C."/>
            <person name="Lage O.M."/>
        </authorList>
    </citation>
    <scope>NUCLEOTIDE SEQUENCE [LARGE SCALE GENOMIC DNA]</scope>
    <source>
        <strain evidence="2 3">FF15</strain>
    </source>
</reference>
<name>A0A7V8V2L9_9BACT</name>
<feature type="region of interest" description="Disordered" evidence="1">
    <location>
        <begin position="154"/>
        <end position="189"/>
    </location>
</feature>
<organism evidence="2 3">
    <name type="scientific">Bremerella alba</name>
    <dbReference type="NCBI Taxonomy" id="980252"/>
    <lineage>
        <taxon>Bacteria</taxon>
        <taxon>Pseudomonadati</taxon>
        <taxon>Planctomycetota</taxon>
        <taxon>Planctomycetia</taxon>
        <taxon>Pirellulales</taxon>
        <taxon>Pirellulaceae</taxon>
        <taxon>Bremerella</taxon>
    </lineage>
</organism>
<proteinExistence type="predicted"/>